<gene>
    <name evidence="1" type="ordered locus">MTR_2g063590</name>
</gene>
<reference evidence="1 3" key="1">
    <citation type="journal article" date="2011" name="Nature">
        <title>The Medicago genome provides insight into the evolution of rhizobial symbioses.</title>
        <authorList>
            <person name="Young N.D."/>
            <person name="Debelle F."/>
            <person name="Oldroyd G.E."/>
            <person name="Geurts R."/>
            <person name="Cannon S.B."/>
            <person name="Udvardi M.K."/>
            <person name="Benedito V.A."/>
            <person name="Mayer K.F."/>
            <person name="Gouzy J."/>
            <person name="Schoof H."/>
            <person name="Van de Peer Y."/>
            <person name="Proost S."/>
            <person name="Cook D.R."/>
            <person name="Meyers B.C."/>
            <person name="Spannagl M."/>
            <person name="Cheung F."/>
            <person name="De Mita S."/>
            <person name="Krishnakumar V."/>
            <person name="Gundlach H."/>
            <person name="Zhou S."/>
            <person name="Mudge J."/>
            <person name="Bharti A.K."/>
            <person name="Murray J.D."/>
            <person name="Naoumkina M.A."/>
            <person name="Rosen B."/>
            <person name="Silverstein K.A."/>
            <person name="Tang H."/>
            <person name="Rombauts S."/>
            <person name="Zhao P.X."/>
            <person name="Zhou P."/>
            <person name="Barbe V."/>
            <person name="Bardou P."/>
            <person name="Bechner M."/>
            <person name="Bellec A."/>
            <person name="Berger A."/>
            <person name="Berges H."/>
            <person name="Bidwell S."/>
            <person name="Bisseling T."/>
            <person name="Choisne N."/>
            <person name="Couloux A."/>
            <person name="Denny R."/>
            <person name="Deshpande S."/>
            <person name="Dai X."/>
            <person name="Doyle J.J."/>
            <person name="Dudez A.M."/>
            <person name="Farmer A.D."/>
            <person name="Fouteau S."/>
            <person name="Franken C."/>
            <person name="Gibelin C."/>
            <person name="Gish J."/>
            <person name="Goldstein S."/>
            <person name="Gonzalez A.J."/>
            <person name="Green P.J."/>
            <person name="Hallab A."/>
            <person name="Hartog M."/>
            <person name="Hua A."/>
            <person name="Humphray S.J."/>
            <person name="Jeong D.H."/>
            <person name="Jing Y."/>
            <person name="Jocker A."/>
            <person name="Kenton S.M."/>
            <person name="Kim D.J."/>
            <person name="Klee K."/>
            <person name="Lai H."/>
            <person name="Lang C."/>
            <person name="Lin S."/>
            <person name="Macmil S.L."/>
            <person name="Magdelenat G."/>
            <person name="Matthews L."/>
            <person name="McCorrison J."/>
            <person name="Monaghan E.L."/>
            <person name="Mun J.H."/>
            <person name="Najar F.Z."/>
            <person name="Nicholson C."/>
            <person name="Noirot C."/>
            <person name="O'Bleness M."/>
            <person name="Paule C.R."/>
            <person name="Poulain J."/>
            <person name="Prion F."/>
            <person name="Qin B."/>
            <person name="Qu C."/>
            <person name="Retzel E.F."/>
            <person name="Riddle C."/>
            <person name="Sallet E."/>
            <person name="Samain S."/>
            <person name="Samson N."/>
            <person name="Sanders I."/>
            <person name="Saurat O."/>
            <person name="Scarpelli C."/>
            <person name="Schiex T."/>
            <person name="Segurens B."/>
            <person name="Severin A.J."/>
            <person name="Sherrier D.J."/>
            <person name="Shi R."/>
            <person name="Sims S."/>
            <person name="Singer S.R."/>
            <person name="Sinharoy S."/>
            <person name="Sterck L."/>
            <person name="Viollet A."/>
            <person name="Wang B.B."/>
            <person name="Wang K."/>
            <person name="Wang M."/>
            <person name="Wang X."/>
            <person name="Warfsmann J."/>
            <person name="Weissenbach J."/>
            <person name="White D.D."/>
            <person name="White J.D."/>
            <person name="Wiley G.B."/>
            <person name="Wincker P."/>
            <person name="Xing Y."/>
            <person name="Yang L."/>
            <person name="Yao Z."/>
            <person name="Ying F."/>
            <person name="Zhai J."/>
            <person name="Zhou L."/>
            <person name="Zuber A."/>
            <person name="Denarie J."/>
            <person name="Dixon R.A."/>
            <person name="May G.D."/>
            <person name="Schwartz D.C."/>
            <person name="Rogers J."/>
            <person name="Quetier F."/>
            <person name="Town C.D."/>
            <person name="Roe B.A."/>
        </authorList>
    </citation>
    <scope>NUCLEOTIDE SEQUENCE [LARGE SCALE GENOMIC DNA]</scope>
    <source>
        <strain evidence="1">A17</strain>
        <strain evidence="2 3">cv. Jemalong A17</strain>
    </source>
</reference>
<accession>G7IGU2</accession>
<evidence type="ECO:0000313" key="2">
    <source>
        <dbReference type="EnsemblPlants" id="AES66182"/>
    </source>
</evidence>
<sequence>MLPLFYKLYVTIFPFPNEVSRTIMKGKRKTITLIDDQTQRQYNCHLITADRASYENYLGGQWFNFCR</sequence>
<organism evidence="1 3">
    <name type="scientific">Medicago truncatula</name>
    <name type="common">Barrel medic</name>
    <name type="synonym">Medicago tribuloides</name>
    <dbReference type="NCBI Taxonomy" id="3880"/>
    <lineage>
        <taxon>Eukaryota</taxon>
        <taxon>Viridiplantae</taxon>
        <taxon>Streptophyta</taxon>
        <taxon>Embryophyta</taxon>
        <taxon>Tracheophyta</taxon>
        <taxon>Spermatophyta</taxon>
        <taxon>Magnoliopsida</taxon>
        <taxon>eudicotyledons</taxon>
        <taxon>Gunneridae</taxon>
        <taxon>Pentapetalae</taxon>
        <taxon>rosids</taxon>
        <taxon>fabids</taxon>
        <taxon>Fabales</taxon>
        <taxon>Fabaceae</taxon>
        <taxon>Papilionoideae</taxon>
        <taxon>50 kb inversion clade</taxon>
        <taxon>NPAAA clade</taxon>
        <taxon>Hologalegina</taxon>
        <taxon>IRL clade</taxon>
        <taxon>Trifolieae</taxon>
        <taxon>Medicago</taxon>
    </lineage>
</organism>
<evidence type="ECO:0000313" key="3">
    <source>
        <dbReference type="Proteomes" id="UP000002051"/>
    </source>
</evidence>
<reference evidence="2" key="3">
    <citation type="submission" date="2015-04" db="UniProtKB">
        <authorList>
            <consortium name="EnsemblPlants"/>
        </authorList>
    </citation>
    <scope>IDENTIFICATION</scope>
    <source>
        <strain evidence="2">cv. Jemalong A17</strain>
    </source>
</reference>
<reference evidence="1 3" key="2">
    <citation type="journal article" date="2014" name="BMC Genomics">
        <title>An improved genome release (version Mt4.0) for the model legume Medicago truncatula.</title>
        <authorList>
            <person name="Tang H."/>
            <person name="Krishnakumar V."/>
            <person name="Bidwell S."/>
            <person name="Rosen B."/>
            <person name="Chan A."/>
            <person name="Zhou S."/>
            <person name="Gentzbittel L."/>
            <person name="Childs K.L."/>
            <person name="Yandell M."/>
            <person name="Gundlach H."/>
            <person name="Mayer K.F."/>
            <person name="Schwartz D.C."/>
            <person name="Town C.D."/>
        </authorList>
    </citation>
    <scope>GENOME REANNOTATION</scope>
    <source>
        <strain evidence="2 3">cv. Jemalong A17</strain>
    </source>
</reference>
<dbReference type="AlphaFoldDB" id="G7IGU2"/>
<name>G7IGU2_MEDTR</name>
<protein>
    <submittedName>
        <fullName evidence="1 2">Uncharacterized protein</fullName>
    </submittedName>
</protein>
<evidence type="ECO:0000313" key="1">
    <source>
        <dbReference type="EMBL" id="AES66182.1"/>
    </source>
</evidence>
<dbReference type="EMBL" id="CM001218">
    <property type="protein sequence ID" value="AES66182.1"/>
    <property type="molecule type" value="Genomic_DNA"/>
</dbReference>
<dbReference type="HOGENOM" id="CLU_2816213_0_0_1"/>
<keyword evidence="3" id="KW-1185">Reference proteome</keyword>
<dbReference type="EnsemblPlants" id="AES66182">
    <property type="protein sequence ID" value="AES66182"/>
    <property type="gene ID" value="MTR_2g063590"/>
</dbReference>
<dbReference type="PaxDb" id="3880-AES66182"/>
<proteinExistence type="predicted"/>
<dbReference type="Proteomes" id="UP000002051">
    <property type="component" value="Chromosome 2"/>
</dbReference>